<evidence type="ECO:0000313" key="1">
    <source>
        <dbReference type="EMBL" id="MBB4037162.1"/>
    </source>
</evidence>
<dbReference type="RefSeq" id="WP_183308022.1">
    <property type="nucleotide sequence ID" value="NZ_JACIEP010000011.1"/>
</dbReference>
<evidence type="ECO:0000313" key="2">
    <source>
        <dbReference type="Proteomes" id="UP000555103"/>
    </source>
</evidence>
<name>A0A840CXK8_9BACT</name>
<evidence type="ECO:0008006" key="3">
    <source>
        <dbReference type="Google" id="ProtNLM"/>
    </source>
</evidence>
<dbReference type="Pfam" id="PF12663">
    <property type="entry name" value="DUF3788"/>
    <property type="match status" value="1"/>
</dbReference>
<reference evidence="1 2" key="1">
    <citation type="submission" date="2020-08" db="EMBL/GenBank/DDBJ databases">
        <title>Genomic Encyclopedia of Type Strains, Phase IV (KMG-IV): sequencing the most valuable type-strain genomes for metagenomic binning, comparative biology and taxonomic classification.</title>
        <authorList>
            <person name="Goeker M."/>
        </authorList>
    </citation>
    <scope>NUCLEOTIDE SEQUENCE [LARGE SCALE GENOMIC DNA]</scope>
    <source>
        <strain evidence="1 2">DSM 104969</strain>
    </source>
</reference>
<organism evidence="1 2">
    <name type="scientific">Dysgonomonas hofstadii</name>
    <dbReference type="NCBI Taxonomy" id="637886"/>
    <lineage>
        <taxon>Bacteria</taxon>
        <taxon>Pseudomonadati</taxon>
        <taxon>Bacteroidota</taxon>
        <taxon>Bacteroidia</taxon>
        <taxon>Bacteroidales</taxon>
        <taxon>Dysgonomonadaceae</taxon>
        <taxon>Dysgonomonas</taxon>
    </lineage>
</organism>
<dbReference type="AlphaFoldDB" id="A0A840CXK8"/>
<accession>A0A840CXK8</accession>
<gene>
    <name evidence="1" type="ORF">GGR21_003077</name>
</gene>
<sequence>MEAQSPERIYRQEPLPDLKELRAFISSKKAIKAFDSLLKFLDNNYNFEQQIVFGGKNFGVMIRYRKNGKTLVSIFPEKDAFSVVLVYGKKEVITFEANRAVFDSYMTDIFDNTPQLHDGRWMLITLNDSKLLPELEKMIMIKKSMKKQ</sequence>
<proteinExistence type="predicted"/>
<dbReference type="InterPro" id="IPR024265">
    <property type="entry name" value="DUF3788"/>
</dbReference>
<dbReference type="EMBL" id="JACIEP010000011">
    <property type="protein sequence ID" value="MBB4037162.1"/>
    <property type="molecule type" value="Genomic_DNA"/>
</dbReference>
<dbReference type="Proteomes" id="UP000555103">
    <property type="component" value="Unassembled WGS sequence"/>
</dbReference>
<protein>
    <recommendedName>
        <fullName evidence="3">DUF3788 domain-containing protein</fullName>
    </recommendedName>
</protein>
<keyword evidence="2" id="KW-1185">Reference proteome</keyword>
<comment type="caution">
    <text evidence="1">The sequence shown here is derived from an EMBL/GenBank/DDBJ whole genome shotgun (WGS) entry which is preliminary data.</text>
</comment>